<comment type="similarity">
    <text evidence="1 2">Belongs to the phD/YefM antitoxin family.</text>
</comment>
<dbReference type="Proteomes" id="UP000622405">
    <property type="component" value="Unassembled WGS sequence"/>
</dbReference>
<organism evidence="3 4">
    <name type="scientific">Acetobacterium malicum</name>
    <dbReference type="NCBI Taxonomy" id="52692"/>
    <lineage>
        <taxon>Bacteria</taxon>
        <taxon>Bacillati</taxon>
        <taxon>Bacillota</taxon>
        <taxon>Clostridia</taxon>
        <taxon>Eubacteriales</taxon>
        <taxon>Eubacteriaceae</taxon>
        <taxon>Acetobacterium</taxon>
    </lineage>
</organism>
<gene>
    <name evidence="3" type="ORF">GH811_06870</name>
</gene>
<proteinExistence type="inferred from homology"/>
<evidence type="ECO:0000313" key="4">
    <source>
        <dbReference type="Proteomes" id="UP000622405"/>
    </source>
</evidence>
<dbReference type="InterPro" id="IPR036165">
    <property type="entry name" value="YefM-like_sf"/>
</dbReference>
<evidence type="ECO:0000313" key="3">
    <source>
        <dbReference type="EMBL" id="MBC3899334.1"/>
    </source>
</evidence>
<dbReference type="Gene3D" id="3.40.1620.10">
    <property type="entry name" value="YefM-like domain"/>
    <property type="match status" value="1"/>
</dbReference>
<evidence type="ECO:0000256" key="2">
    <source>
        <dbReference type="RuleBase" id="RU362080"/>
    </source>
</evidence>
<comment type="function">
    <text evidence="2">Antitoxin component of a type II toxin-antitoxin (TA) system.</text>
</comment>
<sequence>MPLIKPITDLRNTNEISELCHAKNEPIFITKNGYGDLVVMSIETYEAMLDENEIDREIAQAEAESCVDGKLIDAREALSSLRIKHFG</sequence>
<protein>
    <recommendedName>
        <fullName evidence="2">Antitoxin</fullName>
    </recommendedName>
</protein>
<dbReference type="RefSeq" id="WP_186894000.1">
    <property type="nucleotide sequence ID" value="NZ_WJBE01000005.1"/>
</dbReference>
<name>A0ABR6YVW1_9FIRM</name>
<keyword evidence="4" id="KW-1185">Reference proteome</keyword>
<dbReference type="InterPro" id="IPR006442">
    <property type="entry name" value="Antitoxin_Phd/YefM"/>
</dbReference>
<comment type="caution">
    <text evidence="3">The sequence shown here is derived from an EMBL/GenBank/DDBJ whole genome shotgun (WGS) entry which is preliminary data.</text>
</comment>
<reference evidence="3 4" key="1">
    <citation type="journal article" date="2020" name="mSystems">
        <title>Defining Genomic and Predicted Metabolic Features of the Acetobacterium Genus.</title>
        <authorList>
            <person name="Ross D.E."/>
            <person name="Marshall C.W."/>
            <person name="Gulliver D."/>
            <person name="May H.D."/>
            <person name="Norman R.S."/>
        </authorList>
    </citation>
    <scope>NUCLEOTIDE SEQUENCE [LARGE SCALE GENOMIC DNA]</scope>
    <source>
        <strain evidence="3 4">DSM 4132</strain>
    </source>
</reference>
<dbReference type="SUPFAM" id="SSF143120">
    <property type="entry name" value="YefM-like"/>
    <property type="match status" value="1"/>
</dbReference>
<evidence type="ECO:0000256" key="1">
    <source>
        <dbReference type="ARBA" id="ARBA00009981"/>
    </source>
</evidence>
<dbReference type="EMBL" id="WJBE01000005">
    <property type="protein sequence ID" value="MBC3899334.1"/>
    <property type="molecule type" value="Genomic_DNA"/>
</dbReference>
<accession>A0ABR6YVW1</accession>
<dbReference type="Pfam" id="PF02604">
    <property type="entry name" value="PhdYeFM_antitox"/>
    <property type="match status" value="1"/>
</dbReference>